<dbReference type="AlphaFoldDB" id="A0AAN6GD97"/>
<comment type="caution">
    <text evidence="2">The sequence shown here is derived from an EMBL/GenBank/DDBJ whole genome shotgun (WGS) entry which is preliminary data.</text>
</comment>
<feature type="chain" id="PRO_5042959481" evidence="1">
    <location>
        <begin position="20"/>
        <end position="105"/>
    </location>
</feature>
<reference evidence="2" key="1">
    <citation type="journal article" date="2023" name="PhytoFront">
        <title>Draft Genome Resources of Seven Strains of Tilletia horrida, Causal Agent of Kernel Smut of Rice.</title>
        <authorList>
            <person name="Khanal S."/>
            <person name="Antony Babu S."/>
            <person name="Zhou X.G."/>
        </authorList>
    </citation>
    <scope>NUCLEOTIDE SEQUENCE</scope>
    <source>
        <strain evidence="2">TX3</strain>
    </source>
</reference>
<evidence type="ECO:0000313" key="2">
    <source>
        <dbReference type="EMBL" id="KAK0534391.1"/>
    </source>
</evidence>
<protein>
    <submittedName>
        <fullName evidence="2">Uncharacterized protein</fullName>
    </submittedName>
</protein>
<feature type="signal peptide" evidence="1">
    <location>
        <begin position="1"/>
        <end position="19"/>
    </location>
</feature>
<dbReference type="EMBL" id="JAPDMQ010000117">
    <property type="protein sequence ID" value="KAK0534391.1"/>
    <property type="molecule type" value="Genomic_DNA"/>
</dbReference>
<keyword evidence="1" id="KW-0732">Signal</keyword>
<name>A0AAN6GD97_9BASI</name>
<organism evidence="2 3">
    <name type="scientific">Tilletia horrida</name>
    <dbReference type="NCBI Taxonomy" id="155126"/>
    <lineage>
        <taxon>Eukaryota</taxon>
        <taxon>Fungi</taxon>
        <taxon>Dikarya</taxon>
        <taxon>Basidiomycota</taxon>
        <taxon>Ustilaginomycotina</taxon>
        <taxon>Exobasidiomycetes</taxon>
        <taxon>Tilletiales</taxon>
        <taxon>Tilletiaceae</taxon>
        <taxon>Tilletia</taxon>
    </lineage>
</organism>
<accession>A0AAN6GD97</accession>
<evidence type="ECO:0000256" key="1">
    <source>
        <dbReference type="SAM" id="SignalP"/>
    </source>
</evidence>
<keyword evidence="3" id="KW-1185">Reference proteome</keyword>
<sequence length="105" mass="11369">MRYALAAATILGLASAAVANDDRVLVQYKSFCDRWNSACQAYTPQDPSLVFAYTLCEPGDYKGQNATSEAKVYCSFTHKGQPNGPFTLVTKHIETQVGATQVNTA</sequence>
<evidence type="ECO:0000313" key="3">
    <source>
        <dbReference type="Proteomes" id="UP001176521"/>
    </source>
</evidence>
<proteinExistence type="predicted"/>
<gene>
    <name evidence="2" type="ORF">OC842_002654</name>
</gene>
<dbReference type="Proteomes" id="UP001176521">
    <property type="component" value="Unassembled WGS sequence"/>
</dbReference>